<evidence type="ECO:0000313" key="2">
    <source>
        <dbReference type="Proteomes" id="UP000004946"/>
    </source>
</evidence>
<organism evidence="1 2">
    <name type="scientific">Parascardovia denticolens DSM 10105 = JCM 12538</name>
    <dbReference type="NCBI Taxonomy" id="864564"/>
    <lineage>
        <taxon>Bacteria</taxon>
        <taxon>Bacillati</taxon>
        <taxon>Actinomycetota</taxon>
        <taxon>Actinomycetes</taxon>
        <taxon>Bifidobacteriales</taxon>
        <taxon>Bifidobacteriaceae</taxon>
        <taxon>Parascardovia</taxon>
    </lineage>
</organism>
<dbReference type="EMBL" id="AEON01000002">
    <property type="protein sequence ID" value="EFT82904.1"/>
    <property type="molecule type" value="Genomic_DNA"/>
</dbReference>
<accession>E6K2B6</accession>
<gene>
    <name evidence="1" type="ORF">HMPREF0620_1589</name>
</gene>
<dbReference type="InterPro" id="IPR014710">
    <property type="entry name" value="RmlC-like_jellyroll"/>
</dbReference>
<evidence type="ECO:0000313" key="1">
    <source>
        <dbReference type="EMBL" id="EFT82904.1"/>
    </source>
</evidence>
<dbReference type="eggNOG" id="COG1917">
    <property type="taxonomic scope" value="Bacteria"/>
</dbReference>
<dbReference type="Proteomes" id="UP000004946">
    <property type="component" value="Chromosome"/>
</dbReference>
<dbReference type="AlphaFoldDB" id="E6K2B6"/>
<proteinExistence type="predicted"/>
<name>E6K2B6_PARDN</name>
<dbReference type="Gene3D" id="2.60.120.10">
    <property type="entry name" value="Jelly Rolls"/>
    <property type="match status" value="1"/>
</dbReference>
<dbReference type="SUPFAM" id="SSF51182">
    <property type="entry name" value="RmlC-like cupins"/>
    <property type="match status" value="1"/>
</dbReference>
<reference evidence="1 2" key="1">
    <citation type="submission" date="2010-12" db="EMBL/GenBank/DDBJ databases">
        <authorList>
            <person name="Muzny D."/>
            <person name="Qin X."/>
            <person name="Buhay C."/>
            <person name="Dugan-Rocha S."/>
            <person name="Ding Y."/>
            <person name="Chen G."/>
            <person name="Hawes A."/>
            <person name="Holder M."/>
            <person name="Jhangiani S."/>
            <person name="Johnson A."/>
            <person name="Khan Z."/>
            <person name="Li Z."/>
            <person name="Liu W."/>
            <person name="Liu X."/>
            <person name="Perez L."/>
            <person name="Shen H."/>
            <person name="Wang Q."/>
            <person name="Watt J."/>
            <person name="Xi L."/>
            <person name="Xin Y."/>
            <person name="Zhou J."/>
            <person name="Deng J."/>
            <person name="Jiang H."/>
            <person name="Liu Y."/>
            <person name="Qu J."/>
            <person name="Song X.-Z."/>
            <person name="Zhang L."/>
            <person name="Villasana D."/>
            <person name="Johnson A."/>
            <person name="Liu J."/>
            <person name="Liyanage D."/>
            <person name="Lorensuhewa L."/>
            <person name="Robinson T."/>
            <person name="Song A."/>
            <person name="Song B.-B."/>
            <person name="Dinh H."/>
            <person name="Thornton R."/>
            <person name="Coyle M."/>
            <person name="Francisco L."/>
            <person name="Jackson L."/>
            <person name="Javaid M."/>
            <person name="Korchina V."/>
            <person name="Kovar C."/>
            <person name="Mata R."/>
            <person name="Mathew T."/>
            <person name="Ngo R."/>
            <person name="Nguyen L."/>
            <person name="Nguyen N."/>
            <person name="Okwuonu G."/>
            <person name="Ongeri F."/>
            <person name="Pham C."/>
            <person name="Simmons D."/>
            <person name="Wilczek-Boney K."/>
            <person name="Hale W."/>
            <person name="Jakkamsetti A."/>
            <person name="Pham P."/>
            <person name="Ruth R."/>
            <person name="San Lucas F."/>
            <person name="Warren J."/>
            <person name="Zhang J."/>
            <person name="Zhao Z."/>
            <person name="Zhou C."/>
            <person name="Zhu D."/>
            <person name="Lee S."/>
            <person name="Bess C."/>
            <person name="Blankenburg K."/>
            <person name="Forbes L."/>
            <person name="Fu Q."/>
            <person name="Gubbala S."/>
            <person name="Hirani K."/>
            <person name="Jayaseelan J.C."/>
            <person name="Lara F."/>
            <person name="Munidasa M."/>
            <person name="Palculict T."/>
            <person name="Patil S."/>
            <person name="Pu L.-L."/>
            <person name="Saada N."/>
            <person name="Tang L."/>
            <person name="Weissenberger G."/>
            <person name="Zhu Y."/>
            <person name="Hemphill L."/>
            <person name="Shang Y."/>
            <person name="Youmans B."/>
            <person name="Ayvaz T."/>
            <person name="Ross M."/>
            <person name="Santibanez J."/>
            <person name="Aqrawi P."/>
            <person name="Gross S."/>
            <person name="Joshi V."/>
            <person name="Fowler G."/>
            <person name="Nazareth L."/>
            <person name="Reid J."/>
            <person name="Worley K."/>
            <person name="Petrosino J."/>
            <person name="Highlander S."/>
            <person name="Gibbs R."/>
        </authorList>
    </citation>
    <scope>NUCLEOTIDE SEQUENCE [LARGE SCALE GENOMIC DNA]</scope>
    <source>
        <strain evidence="1 2">DSM 10105</strain>
    </source>
</reference>
<protein>
    <recommendedName>
        <fullName evidence="3">Cupin domain protein</fullName>
    </recommendedName>
</protein>
<sequence>MAYAAYMVGMVPMANRWHIHGLYGQHDCMDPAQSPGRQGQGHAAIQAPQNIKEEPMRYITGNKNIDLFEQLIEEPSLTVTHLVFAAGQEAPEHWVDFDVVVVPTKGRVEFIDTQDGSSQVVQPGMLVRMSPGEHHAMRALEPSEFMVVKMRLEGQKG</sequence>
<dbReference type="HOGENOM" id="CLU_1676169_0_0_11"/>
<keyword evidence="2" id="KW-1185">Reference proteome</keyword>
<evidence type="ECO:0008006" key="3">
    <source>
        <dbReference type="Google" id="ProtNLM"/>
    </source>
</evidence>
<comment type="caution">
    <text evidence="1">The sequence shown here is derived from an EMBL/GenBank/DDBJ whole genome shotgun (WGS) entry which is preliminary data.</text>
</comment>
<dbReference type="InterPro" id="IPR011051">
    <property type="entry name" value="RmlC_Cupin_sf"/>
</dbReference>